<organism evidence="9 10">
    <name type="scientific">Heterorhabditis bacteriophora</name>
    <name type="common">Entomopathogenic nematode worm</name>
    <dbReference type="NCBI Taxonomy" id="37862"/>
    <lineage>
        <taxon>Eukaryota</taxon>
        <taxon>Metazoa</taxon>
        <taxon>Ecdysozoa</taxon>
        <taxon>Nematoda</taxon>
        <taxon>Chromadorea</taxon>
        <taxon>Rhabditida</taxon>
        <taxon>Rhabditina</taxon>
        <taxon>Rhabditomorpha</taxon>
        <taxon>Strongyloidea</taxon>
        <taxon>Heterorhabditidae</taxon>
        <taxon>Heterorhabditis</taxon>
    </lineage>
</organism>
<feature type="transmembrane region" description="Helical" evidence="8">
    <location>
        <begin position="154"/>
        <end position="173"/>
    </location>
</feature>
<keyword evidence="6 8" id="KW-0472">Membrane</keyword>
<name>A0A1I7WQ19_HETBA</name>
<accession>A0A1I7WQ19</accession>
<evidence type="ECO:0000313" key="9">
    <source>
        <dbReference type="Proteomes" id="UP000095283"/>
    </source>
</evidence>
<comment type="subcellular location">
    <subcellularLocation>
        <location evidence="1">Membrane</location>
        <topology evidence="1">Multi-pass membrane protein</topology>
    </subcellularLocation>
</comment>
<dbReference type="PANTHER" id="PTHR12185:SF14">
    <property type="entry name" value="CHOLESTEROL UPTAKE PROTEIN 1"/>
    <property type="match status" value="1"/>
</dbReference>
<dbReference type="Proteomes" id="UP000095283">
    <property type="component" value="Unplaced"/>
</dbReference>
<keyword evidence="7" id="KW-0325">Glycoprotein</keyword>
<feature type="transmembrane region" description="Helical" evidence="8">
    <location>
        <begin position="63"/>
        <end position="84"/>
    </location>
</feature>
<dbReference type="Pfam" id="PF13965">
    <property type="entry name" value="SID-1_RNA_chan"/>
    <property type="match status" value="2"/>
</dbReference>
<proteinExistence type="inferred from homology"/>
<evidence type="ECO:0000256" key="4">
    <source>
        <dbReference type="ARBA" id="ARBA00022729"/>
    </source>
</evidence>
<feature type="transmembrane region" description="Helical" evidence="8">
    <location>
        <begin position="30"/>
        <end position="51"/>
    </location>
</feature>
<feature type="transmembrane region" description="Helical" evidence="8">
    <location>
        <begin position="130"/>
        <end position="149"/>
    </location>
</feature>
<evidence type="ECO:0000256" key="7">
    <source>
        <dbReference type="ARBA" id="ARBA00023180"/>
    </source>
</evidence>
<dbReference type="GO" id="GO:0005886">
    <property type="term" value="C:plasma membrane"/>
    <property type="evidence" value="ECO:0007669"/>
    <property type="project" value="TreeGrafter"/>
</dbReference>
<keyword evidence="3 8" id="KW-0812">Transmembrane</keyword>
<dbReference type="AlphaFoldDB" id="A0A1I7WQ19"/>
<evidence type="ECO:0000256" key="6">
    <source>
        <dbReference type="ARBA" id="ARBA00023136"/>
    </source>
</evidence>
<feature type="transmembrane region" description="Helical" evidence="8">
    <location>
        <begin position="91"/>
        <end position="110"/>
    </location>
</feature>
<dbReference type="InterPro" id="IPR025958">
    <property type="entry name" value="SID1_TM_fam"/>
</dbReference>
<protein>
    <submittedName>
        <fullName evidence="10">YwaF family protein</fullName>
    </submittedName>
</protein>
<keyword evidence="9" id="KW-1185">Reference proteome</keyword>
<keyword evidence="5 8" id="KW-1133">Transmembrane helix</keyword>
<evidence type="ECO:0000256" key="3">
    <source>
        <dbReference type="ARBA" id="ARBA00022692"/>
    </source>
</evidence>
<evidence type="ECO:0000256" key="5">
    <source>
        <dbReference type="ARBA" id="ARBA00022989"/>
    </source>
</evidence>
<keyword evidence="4" id="KW-0732">Signal</keyword>
<comment type="similarity">
    <text evidence="2">Belongs to the SID1 family.</text>
</comment>
<evidence type="ECO:0000313" key="10">
    <source>
        <dbReference type="WBParaSite" id="Hba_07262"/>
    </source>
</evidence>
<dbReference type="GO" id="GO:0051033">
    <property type="term" value="F:RNA transmembrane transporter activity"/>
    <property type="evidence" value="ECO:0007669"/>
    <property type="project" value="TreeGrafter"/>
</dbReference>
<evidence type="ECO:0000256" key="8">
    <source>
        <dbReference type="SAM" id="Phobius"/>
    </source>
</evidence>
<dbReference type="WBParaSite" id="Hba_07262">
    <property type="protein sequence ID" value="Hba_07262"/>
    <property type="gene ID" value="Hba_07262"/>
</dbReference>
<feature type="transmembrane region" description="Helical" evidence="8">
    <location>
        <begin position="272"/>
        <end position="291"/>
    </location>
</feature>
<sequence length="306" mass="36160">MHNFVFFYSKNNYCQVYQLLYNHGMLCRPLFLSLLPHVCIFSLIYPVKMLYKYQKYGLPQHNGLMYAIGIAVVMEGILSASYHICPSQSNYQFDTSFMYIIGMLGMLKIYQLRHPDINANAHYLNNLPFWIFFSVIYGITMFAVSIEFYFKGRFFFLVMGNIINVGFLVYGVWHRPKDFPSFLLFPFIANLFLYLLYYIVMKVAHRESLSKRILIYLGSSFVCWSLSMWFFHNLVSNWSVSLLINKFDQTPAISRELNRHCILLDFFDDHDIWHFLSSISIFISFTLMNSIDDDLQFVKRSSIAVF</sequence>
<feature type="transmembrane region" description="Helical" evidence="8">
    <location>
        <begin position="213"/>
        <end position="232"/>
    </location>
</feature>
<dbReference type="PANTHER" id="PTHR12185">
    <property type="entry name" value="SID1 TRANSMEMBRANE FAMILY MEMEBER"/>
    <property type="match status" value="1"/>
</dbReference>
<feature type="transmembrane region" description="Helical" evidence="8">
    <location>
        <begin position="179"/>
        <end position="201"/>
    </location>
</feature>
<evidence type="ECO:0000256" key="2">
    <source>
        <dbReference type="ARBA" id="ARBA00006618"/>
    </source>
</evidence>
<dbReference type="GO" id="GO:0005764">
    <property type="term" value="C:lysosome"/>
    <property type="evidence" value="ECO:0007669"/>
    <property type="project" value="TreeGrafter"/>
</dbReference>
<dbReference type="GO" id="GO:0003725">
    <property type="term" value="F:double-stranded RNA binding"/>
    <property type="evidence" value="ECO:0007669"/>
    <property type="project" value="TreeGrafter"/>
</dbReference>
<evidence type="ECO:0000256" key="1">
    <source>
        <dbReference type="ARBA" id="ARBA00004141"/>
    </source>
</evidence>
<reference evidence="10" key="1">
    <citation type="submission" date="2016-11" db="UniProtKB">
        <authorList>
            <consortium name="WormBaseParasite"/>
        </authorList>
    </citation>
    <scope>IDENTIFICATION</scope>
</reference>